<sequence>MANFNPLRENLRKETPKWRNLPTTAIRVPEIFKDQILDIARAFDDGRAVGLSSELSLDSVSQWLKTLEPDPLIHLKTQIESVLVEAKERKCDRRLEQAISYLASQCDGAFNQDGVGFNGADTGFGHWLAELIKQQRPILKNHAQSALKMLRKYQKQLERGSLTLPQWEAIEHQYPDRVDLRTELSINGEEKPIIPEKRIQIIGSVIGVYAPYDSTGRFQRDAKTIKGYEFNGDDKSWRYPINKIEEVLAKFPKEDGYYYDPNIEGAIALNRAQKAEESARLEAEVLEKSNNIIKLTQAADLDAPLSNGWYLRDYQKRGVEWLLAHCRGGIHSGGVLADHMGLGKTLTTLVAAKVMQRTHDCPVFVIAPVSLLENWRREAEIAEVRIECFSWAKMPKALESQKYLLIADEAHYAQNERSQRTQKFLDLAHNPNCLATWMLTGTPVKNGRPINLYPLLLAASHPLVENRLDYQLRYCNAHHKSIGRGRTAWDVTGAAHLDELAKKTEDVILRRTKQECLTELPAKTRLFKNAELEPGKAKSYDEEIQALIKDFRERAKRKEVDPDAEALVTLNYLRKVGSKFKVDAAVGLAEELLEQGQQVVLFTEFVESANALYAALGGEILTGESKPEERQGMVDRFQSGESKVFTGTIKAGGVGLTLTAASHVILVDRAWTPGDCEQAEDRCHRLGQTNAVFATWLQLGYIDSAIDTLLQSKQDRIELVLKGKRRTLKGLASPKDLAKELLAIL</sequence>
<keyword evidence="1" id="KW-0547">Nucleotide-binding</keyword>
<gene>
    <name evidence="6" type="ORF">NDI37_21785</name>
</gene>
<dbReference type="InterPro" id="IPR049730">
    <property type="entry name" value="SNF2/RAD54-like_C"/>
</dbReference>
<evidence type="ECO:0000256" key="1">
    <source>
        <dbReference type="ARBA" id="ARBA00022741"/>
    </source>
</evidence>
<keyword evidence="7" id="KW-1185">Reference proteome</keyword>
<evidence type="ECO:0000313" key="7">
    <source>
        <dbReference type="Proteomes" id="UP001442494"/>
    </source>
</evidence>
<dbReference type="SUPFAM" id="SSF52540">
    <property type="entry name" value="P-loop containing nucleoside triphosphate hydrolases"/>
    <property type="match status" value="2"/>
</dbReference>
<dbReference type="EMBL" id="JAMPKK010000059">
    <property type="protein sequence ID" value="MEP0867086.1"/>
    <property type="molecule type" value="Genomic_DNA"/>
</dbReference>
<dbReference type="Pfam" id="PF00176">
    <property type="entry name" value="SNF2-rel_dom"/>
    <property type="match status" value="2"/>
</dbReference>
<dbReference type="SMART" id="SM00490">
    <property type="entry name" value="HELICc"/>
    <property type="match status" value="1"/>
</dbReference>
<evidence type="ECO:0000256" key="4">
    <source>
        <dbReference type="ARBA" id="ARBA00022840"/>
    </source>
</evidence>
<dbReference type="InterPro" id="IPR014001">
    <property type="entry name" value="Helicase_ATP-bd"/>
</dbReference>
<dbReference type="InterPro" id="IPR027417">
    <property type="entry name" value="P-loop_NTPase"/>
</dbReference>
<keyword evidence="2" id="KW-0378">Hydrolase</keyword>
<evidence type="ECO:0000259" key="5">
    <source>
        <dbReference type="PROSITE" id="PS51194"/>
    </source>
</evidence>
<dbReference type="SMART" id="SM00487">
    <property type="entry name" value="DEXDc"/>
    <property type="match status" value="1"/>
</dbReference>
<dbReference type="InterPro" id="IPR001650">
    <property type="entry name" value="Helicase_C-like"/>
</dbReference>
<organism evidence="6 7">
    <name type="scientific">Funiculus sociatus GB2-A5</name>
    <dbReference type="NCBI Taxonomy" id="2933946"/>
    <lineage>
        <taxon>Bacteria</taxon>
        <taxon>Bacillati</taxon>
        <taxon>Cyanobacteriota</taxon>
        <taxon>Cyanophyceae</taxon>
        <taxon>Coleofasciculales</taxon>
        <taxon>Coleofasciculaceae</taxon>
        <taxon>Funiculus</taxon>
    </lineage>
</organism>
<name>A0ABV0JUF5_9CYAN</name>
<dbReference type="Gene3D" id="3.40.50.10810">
    <property type="entry name" value="Tandem AAA-ATPase domain"/>
    <property type="match status" value="2"/>
</dbReference>
<dbReference type="Gene3D" id="3.40.50.300">
    <property type="entry name" value="P-loop containing nucleotide triphosphate hydrolases"/>
    <property type="match status" value="1"/>
</dbReference>
<evidence type="ECO:0000313" key="6">
    <source>
        <dbReference type="EMBL" id="MEP0867086.1"/>
    </source>
</evidence>
<keyword evidence="4" id="KW-0067">ATP-binding</keyword>
<dbReference type="RefSeq" id="WP_190417103.1">
    <property type="nucleotide sequence ID" value="NZ_JAMPKK010000059.1"/>
</dbReference>
<dbReference type="PROSITE" id="PS51194">
    <property type="entry name" value="HELICASE_CTER"/>
    <property type="match status" value="1"/>
</dbReference>
<dbReference type="PANTHER" id="PTHR45766">
    <property type="entry name" value="DNA ANNEALING HELICASE AND ENDONUCLEASE ZRANB3 FAMILY MEMBER"/>
    <property type="match status" value="1"/>
</dbReference>
<dbReference type="InterPro" id="IPR038718">
    <property type="entry name" value="SNF2-like_sf"/>
</dbReference>
<keyword evidence="3 6" id="KW-0347">Helicase</keyword>
<dbReference type="CDD" id="cd18793">
    <property type="entry name" value="SF2_C_SNF"/>
    <property type="match status" value="1"/>
</dbReference>
<dbReference type="Pfam" id="PF00271">
    <property type="entry name" value="Helicase_C"/>
    <property type="match status" value="1"/>
</dbReference>
<feature type="domain" description="Helicase C-terminal" evidence="5">
    <location>
        <begin position="581"/>
        <end position="732"/>
    </location>
</feature>
<dbReference type="PANTHER" id="PTHR45766:SF3">
    <property type="entry name" value="DNA ANNEALING HELICASE AND ENDONUCLEASE ZRANB3"/>
    <property type="match status" value="1"/>
</dbReference>
<accession>A0ABV0JUF5</accession>
<protein>
    <submittedName>
        <fullName evidence="6">DEAD/DEAH box helicase</fullName>
    </submittedName>
</protein>
<reference evidence="6 7" key="1">
    <citation type="submission" date="2022-04" db="EMBL/GenBank/DDBJ databases">
        <title>Positive selection, recombination, and allopatry shape intraspecific diversity of widespread and dominant cyanobacteria.</title>
        <authorList>
            <person name="Wei J."/>
            <person name="Shu W."/>
            <person name="Hu C."/>
        </authorList>
    </citation>
    <scope>NUCLEOTIDE SEQUENCE [LARGE SCALE GENOMIC DNA]</scope>
    <source>
        <strain evidence="6 7">GB2-A5</strain>
    </source>
</reference>
<comment type="caution">
    <text evidence="6">The sequence shown here is derived from an EMBL/GenBank/DDBJ whole genome shotgun (WGS) entry which is preliminary data.</text>
</comment>
<dbReference type="Proteomes" id="UP001442494">
    <property type="component" value="Unassembled WGS sequence"/>
</dbReference>
<dbReference type="InterPro" id="IPR000330">
    <property type="entry name" value="SNF2_N"/>
</dbReference>
<evidence type="ECO:0000256" key="2">
    <source>
        <dbReference type="ARBA" id="ARBA00022801"/>
    </source>
</evidence>
<evidence type="ECO:0000256" key="3">
    <source>
        <dbReference type="ARBA" id="ARBA00022806"/>
    </source>
</evidence>
<proteinExistence type="predicted"/>
<dbReference type="GO" id="GO:0004386">
    <property type="term" value="F:helicase activity"/>
    <property type="evidence" value="ECO:0007669"/>
    <property type="project" value="UniProtKB-KW"/>
</dbReference>